<comment type="caution">
    <text evidence="1">The sequence shown here is derived from an EMBL/GenBank/DDBJ whole genome shotgun (WGS) entry which is preliminary data.</text>
</comment>
<dbReference type="OrthoDB" id="2678273at2"/>
<accession>A0A559J9S9</accession>
<protein>
    <recommendedName>
        <fullName evidence="3">PsbP C-terminal domain-containing protein</fullName>
    </recommendedName>
</protein>
<evidence type="ECO:0008006" key="3">
    <source>
        <dbReference type="Google" id="ProtNLM"/>
    </source>
</evidence>
<evidence type="ECO:0000313" key="2">
    <source>
        <dbReference type="Proteomes" id="UP000316330"/>
    </source>
</evidence>
<reference evidence="1 2" key="1">
    <citation type="submission" date="2019-07" db="EMBL/GenBank/DDBJ databases">
        <authorList>
            <person name="Kim J."/>
        </authorList>
    </citation>
    <scope>NUCLEOTIDE SEQUENCE [LARGE SCALE GENOMIC DNA]</scope>
    <source>
        <strain evidence="1 2">G13</strain>
    </source>
</reference>
<gene>
    <name evidence="1" type="ORF">FPZ45_20270</name>
</gene>
<dbReference type="EMBL" id="VNJJ01000015">
    <property type="protein sequence ID" value="TVX96626.1"/>
    <property type="molecule type" value="Genomic_DNA"/>
</dbReference>
<organism evidence="1 2">
    <name type="scientific">Cohnella terricola</name>
    <dbReference type="NCBI Taxonomy" id="1289167"/>
    <lineage>
        <taxon>Bacteria</taxon>
        <taxon>Bacillati</taxon>
        <taxon>Bacillota</taxon>
        <taxon>Bacilli</taxon>
        <taxon>Bacillales</taxon>
        <taxon>Paenibacillaceae</taxon>
        <taxon>Cohnella</taxon>
    </lineage>
</organism>
<dbReference type="RefSeq" id="WP_144705908.1">
    <property type="nucleotide sequence ID" value="NZ_VNJJ01000015.1"/>
</dbReference>
<proteinExistence type="predicted"/>
<dbReference type="AlphaFoldDB" id="A0A559J9S9"/>
<evidence type="ECO:0000313" key="1">
    <source>
        <dbReference type="EMBL" id="TVX96626.1"/>
    </source>
</evidence>
<sequence length="169" mass="19991">MRRLKVLLFLFITGVIIVGCSSQTNSDNYETVTYEGLKFSIPKEWTSRSSELSYSIDVEEGEFGLFYIYTYPYPRDVYKSKFIDWEDKTYKDIYKLSEEKKLKKNMTMLTYKTDFNIAGSDAFPDHVVQIIVIDDHDRVLEVSLDMPRDYYEQNSHILKHIQNSLTFIK</sequence>
<dbReference type="PROSITE" id="PS51257">
    <property type="entry name" value="PROKAR_LIPOPROTEIN"/>
    <property type="match status" value="1"/>
</dbReference>
<keyword evidence="2" id="KW-1185">Reference proteome</keyword>
<dbReference type="Proteomes" id="UP000316330">
    <property type="component" value="Unassembled WGS sequence"/>
</dbReference>
<name>A0A559J9S9_9BACL</name>